<dbReference type="Pfam" id="PF07963">
    <property type="entry name" value="N_methyl"/>
    <property type="match status" value="1"/>
</dbReference>
<dbReference type="AlphaFoldDB" id="Q0AC28"/>
<organism evidence="2 3">
    <name type="scientific">Alkalilimnicola ehrlichii (strain ATCC BAA-1101 / DSM 17681 / MLHE-1)</name>
    <dbReference type="NCBI Taxonomy" id="187272"/>
    <lineage>
        <taxon>Bacteria</taxon>
        <taxon>Pseudomonadati</taxon>
        <taxon>Pseudomonadota</taxon>
        <taxon>Gammaproteobacteria</taxon>
        <taxon>Chromatiales</taxon>
        <taxon>Ectothiorhodospiraceae</taxon>
        <taxon>Alkalilimnicola</taxon>
    </lineage>
</organism>
<evidence type="ECO:0000256" key="1">
    <source>
        <dbReference type="SAM" id="Phobius"/>
    </source>
</evidence>
<dbReference type="InterPro" id="IPR012902">
    <property type="entry name" value="N_methyl_site"/>
</dbReference>
<gene>
    <name evidence="2" type="ordered locus">Mlg_0254</name>
</gene>
<protein>
    <submittedName>
        <fullName evidence="2">Pilus assembly protein</fullName>
    </submittedName>
</protein>
<accession>Q0AC28</accession>
<keyword evidence="1" id="KW-0472">Membrane</keyword>
<dbReference type="HOGENOM" id="CLU_1830904_0_0_6"/>
<keyword evidence="3" id="KW-1185">Reference proteome</keyword>
<dbReference type="NCBIfam" id="TIGR02532">
    <property type="entry name" value="IV_pilin_GFxxxE"/>
    <property type="match status" value="1"/>
</dbReference>
<keyword evidence="1" id="KW-0812">Transmembrane</keyword>
<dbReference type="EMBL" id="CP000453">
    <property type="protein sequence ID" value="ABI55609.1"/>
    <property type="molecule type" value="Genomic_DNA"/>
</dbReference>
<keyword evidence="1" id="KW-1133">Transmembrane helix</keyword>
<dbReference type="NCBIfam" id="TIGR02523">
    <property type="entry name" value="type_IV_pilV"/>
    <property type="match status" value="1"/>
</dbReference>
<evidence type="ECO:0000313" key="2">
    <source>
        <dbReference type="EMBL" id="ABI55609.1"/>
    </source>
</evidence>
<reference evidence="3" key="1">
    <citation type="submission" date="2006-08" db="EMBL/GenBank/DDBJ databases">
        <title>Complete sequence of Alkalilimnicola ehrilichei MLHE-1.</title>
        <authorList>
            <person name="Copeland A."/>
            <person name="Lucas S."/>
            <person name="Lapidus A."/>
            <person name="Barry K."/>
            <person name="Detter J.C."/>
            <person name="Glavina del Rio T."/>
            <person name="Hammon N."/>
            <person name="Israni S."/>
            <person name="Dalin E."/>
            <person name="Tice H."/>
            <person name="Pitluck S."/>
            <person name="Sims D."/>
            <person name="Brettin T."/>
            <person name="Bruce D."/>
            <person name="Han C."/>
            <person name="Tapia R."/>
            <person name="Gilna P."/>
            <person name="Schmutz J."/>
            <person name="Larimer F."/>
            <person name="Land M."/>
            <person name="Hauser L."/>
            <person name="Kyrpides N."/>
            <person name="Mikhailova N."/>
            <person name="Oremland R.S."/>
            <person name="Hoeft S.E."/>
            <person name="Switzer-Blum J."/>
            <person name="Kulp T."/>
            <person name="King G."/>
            <person name="Tabita R."/>
            <person name="Witte B."/>
            <person name="Santini J.M."/>
            <person name="Basu P."/>
            <person name="Hollibaugh J.T."/>
            <person name="Xie G."/>
            <person name="Stolz J.F."/>
            <person name="Richardson P."/>
        </authorList>
    </citation>
    <scope>NUCLEOTIDE SEQUENCE [LARGE SCALE GENOMIC DNA]</scope>
    <source>
        <strain evidence="3">ATCC BAA-1101 / DSM 17681 / MLHE-1</strain>
    </source>
</reference>
<dbReference type="KEGG" id="aeh:Mlg_0254"/>
<dbReference type="InterPro" id="IPR013362">
    <property type="entry name" value="Pilus_4_PilV"/>
</dbReference>
<proteinExistence type="predicted"/>
<dbReference type="PROSITE" id="PS00409">
    <property type="entry name" value="PROKAR_NTER_METHYL"/>
    <property type="match status" value="1"/>
</dbReference>
<dbReference type="eggNOG" id="COG4967">
    <property type="taxonomic scope" value="Bacteria"/>
</dbReference>
<name>Q0AC28_ALKEH</name>
<feature type="transmembrane region" description="Helical" evidence="1">
    <location>
        <begin position="12"/>
        <end position="31"/>
    </location>
</feature>
<evidence type="ECO:0000313" key="3">
    <source>
        <dbReference type="Proteomes" id="UP000001962"/>
    </source>
</evidence>
<dbReference type="Proteomes" id="UP000001962">
    <property type="component" value="Chromosome"/>
</dbReference>
<sequence>MIGNRGFTLIEALVALVIIAIGVLGIGSLVLQSLRASTDANQNTMAAILALDVNERAWIEAAGGQLDDCDWDQVTGLEGAPHPFWAGEVDYLAGAGIRVTGAFPDCDLIVEWDGNAGGVFGDRDDMQFVHAFVLPDLDQL</sequence>